<reference evidence="1 2" key="1">
    <citation type="submission" date="2019-08" db="EMBL/GenBank/DDBJ databases">
        <title>Draft genome sequences of two oriental melons (Cucumis melo L. var makuwa).</title>
        <authorList>
            <person name="Kwon S.-Y."/>
        </authorList>
    </citation>
    <scope>NUCLEOTIDE SEQUENCE [LARGE SCALE GENOMIC DNA]</scope>
    <source>
        <strain evidence="2">cv. Chang Bougi</strain>
        <tissue evidence="1">Leaf</tissue>
    </source>
</reference>
<accession>A0A5D3BZ34</accession>
<protein>
    <submittedName>
        <fullName evidence="1">Ty3-gypsy retrotransposon protein</fullName>
    </submittedName>
</protein>
<sequence length="76" mass="8697">MAPKKVAYKSFVANDAHIGPITRSRSEGIIQEQDQVQQLQDMTTNSIRVQYGGSSQTSFMYFKPYTKRIDNLRMPP</sequence>
<dbReference type="AlphaFoldDB" id="A0A5D3BZ34"/>
<dbReference type="Proteomes" id="UP000321947">
    <property type="component" value="Unassembled WGS sequence"/>
</dbReference>
<evidence type="ECO:0000313" key="1">
    <source>
        <dbReference type="EMBL" id="TYK05013.1"/>
    </source>
</evidence>
<dbReference type="EMBL" id="SSTD01014011">
    <property type="protein sequence ID" value="TYK05013.1"/>
    <property type="molecule type" value="Genomic_DNA"/>
</dbReference>
<gene>
    <name evidence="1" type="ORF">E5676_scaffold143G002640</name>
</gene>
<comment type="caution">
    <text evidence="1">The sequence shown here is derived from an EMBL/GenBank/DDBJ whole genome shotgun (WGS) entry which is preliminary data.</text>
</comment>
<organism evidence="1 2">
    <name type="scientific">Cucumis melo var. makuwa</name>
    <name type="common">Oriental melon</name>
    <dbReference type="NCBI Taxonomy" id="1194695"/>
    <lineage>
        <taxon>Eukaryota</taxon>
        <taxon>Viridiplantae</taxon>
        <taxon>Streptophyta</taxon>
        <taxon>Embryophyta</taxon>
        <taxon>Tracheophyta</taxon>
        <taxon>Spermatophyta</taxon>
        <taxon>Magnoliopsida</taxon>
        <taxon>eudicotyledons</taxon>
        <taxon>Gunneridae</taxon>
        <taxon>Pentapetalae</taxon>
        <taxon>rosids</taxon>
        <taxon>fabids</taxon>
        <taxon>Cucurbitales</taxon>
        <taxon>Cucurbitaceae</taxon>
        <taxon>Benincaseae</taxon>
        <taxon>Cucumis</taxon>
    </lineage>
</organism>
<proteinExistence type="predicted"/>
<evidence type="ECO:0000313" key="2">
    <source>
        <dbReference type="Proteomes" id="UP000321947"/>
    </source>
</evidence>
<name>A0A5D3BZ34_CUCMM</name>